<evidence type="ECO:0000313" key="2">
    <source>
        <dbReference type="EMBL" id="BDL43356.1"/>
    </source>
</evidence>
<proteinExistence type="predicted"/>
<accession>A0ABN6QFQ6</accession>
<organism evidence="2 3">
    <name type="scientific">Akkermansia biwaensis</name>
    <dbReference type="NCBI Taxonomy" id="2946555"/>
    <lineage>
        <taxon>Bacteria</taxon>
        <taxon>Pseudomonadati</taxon>
        <taxon>Verrucomicrobiota</taxon>
        <taxon>Verrucomicrobiia</taxon>
        <taxon>Verrucomicrobiales</taxon>
        <taxon>Akkermansiaceae</taxon>
        <taxon>Akkermansia</taxon>
    </lineage>
</organism>
<name>A0ABN6QFQ6_9BACT</name>
<dbReference type="Proteomes" id="UP001062263">
    <property type="component" value="Chromosome"/>
</dbReference>
<feature type="region of interest" description="Disordered" evidence="1">
    <location>
        <begin position="30"/>
        <end position="53"/>
    </location>
</feature>
<keyword evidence="3" id="KW-1185">Reference proteome</keyword>
<sequence>MKAETKIMYQRLEALQLAEELGNVSRVCREGGESHPLSSMNTVNGSENKALKD</sequence>
<evidence type="ECO:0000256" key="1">
    <source>
        <dbReference type="SAM" id="MobiDB-lite"/>
    </source>
</evidence>
<gene>
    <name evidence="2" type="ORF">Abiwalacus_09300</name>
</gene>
<feature type="compositionally biased region" description="Polar residues" evidence="1">
    <location>
        <begin position="36"/>
        <end position="47"/>
    </location>
</feature>
<protein>
    <submittedName>
        <fullName evidence="2">Uncharacterized protein</fullName>
    </submittedName>
</protein>
<evidence type="ECO:0000313" key="3">
    <source>
        <dbReference type="Proteomes" id="UP001062263"/>
    </source>
</evidence>
<reference evidence="2" key="1">
    <citation type="submission" date="2022-06" db="EMBL/GenBank/DDBJ databases">
        <title>Akkermansia biwalacus sp. nov., an anaerobic mucin-degrading bacterium isolated from human intestine.</title>
        <authorList>
            <person name="Kobayashi Y."/>
            <person name="Inoue S."/>
            <person name="Kawahara T."/>
            <person name="Kohda N."/>
        </authorList>
    </citation>
    <scope>NUCLEOTIDE SEQUENCE</scope>
    <source>
        <strain evidence="2">WON2089</strain>
    </source>
</reference>
<dbReference type="EMBL" id="AP025943">
    <property type="protein sequence ID" value="BDL43356.1"/>
    <property type="molecule type" value="Genomic_DNA"/>
</dbReference>